<accession>A0ABD1T753</accession>
<reference evidence="2" key="1">
    <citation type="submission" date="2024-07" db="EMBL/GenBank/DDBJ databases">
        <title>Two chromosome-level genome assemblies of Korean endemic species Abeliophyllum distichum and Forsythia ovata (Oleaceae).</title>
        <authorList>
            <person name="Jang H."/>
        </authorList>
    </citation>
    <scope>NUCLEOTIDE SEQUENCE [LARGE SCALE GENOMIC DNA]</scope>
</reference>
<protein>
    <submittedName>
        <fullName evidence="1">Uncharacterized protein</fullName>
    </submittedName>
</protein>
<dbReference type="Proteomes" id="UP001604277">
    <property type="component" value="Unassembled WGS sequence"/>
</dbReference>
<organism evidence="1 2">
    <name type="scientific">Forsythia ovata</name>
    <dbReference type="NCBI Taxonomy" id="205694"/>
    <lineage>
        <taxon>Eukaryota</taxon>
        <taxon>Viridiplantae</taxon>
        <taxon>Streptophyta</taxon>
        <taxon>Embryophyta</taxon>
        <taxon>Tracheophyta</taxon>
        <taxon>Spermatophyta</taxon>
        <taxon>Magnoliopsida</taxon>
        <taxon>eudicotyledons</taxon>
        <taxon>Gunneridae</taxon>
        <taxon>Pentapetalae</taxon>
        <taxon>asterids</taxon>
        <taxon>lamiids</taxon>
        <taxon>Lamiales</taxon>
        <taxon>Oleaceae</taxon>
        <taxon>Forsythieae</taxon>
        <taxon>Forsythia</taxon>
    </lineage>
</organism>
<evidence type="ECO:0000313" key="2">
    <source>
        <dbReference type="Proteomes" id="UP001604277"/>
    </source>
</evidence>
<name>A0ABD1T753_9LAMI</name>
<evidence type="ECO:0000313" key="1">
    <source>
        <dbReference type="EMBL" id="KAL2508525.1"/>
    </source>
</evidence>
<comment type="caution">
    <text evidence="1">The sequence shown here is derived from an EMBL/GenBank/DDBJ whole genome shotgun (WGS) entry which is preliminary data.</text>
</comment>
<sequence>MKGMVGKVVVGWAPGIEHRVLKIHDKNVRKIKRSSLSKWLGQTRERTSGQVRTRPSEAGYLLSIEAFFGRVGSYPATKAFGGPGDCYLDLEVFCGPVGSLPIHLKPSEVD</sequence>
<keyword evidence="2" id="KW-1185">Reference proteome</keyword>
<gene>
    <name evidence="1" type="ORF">Fot_32172</name>
</gene>
<proteinExistence type="predicted"/>
<dbReference type="AlphaFoldDB" id="A0ABD1T753"/>
<dbReference type="EMBL" id="JBFOLJ010000009">
    <property type="protein sequence ID" value="KAL2508525.1"/>
    <property type="molecule type" value="Genomic_DNA"/>
</dbReference>